<dbReference type="Proteomes" id="UP001185015">
    <property type="component" value="Unassembled WGS sequence"/>
</dbReference>
<dbReference type="InterPro" id="IPR032816">
    <property type="entry name" value="VTT_dom"/>
</dbReference>
<evidence type="ECO:0000259" key="7">
    <source>
        <dbReference type="Pfam" id="PF09335"/>
    </source>
</evidence>
<feature type="transmembrane region" description="Helical" evidence="6">
    <location>
        <begin position="13"/>
        <end position="30"/>
    </location>
</feature>
<name>A0AA90Z7X3_9EURY</name>
<keyword evidence="9" id="KW-1185">Reference proteome</keyword>
<proteinExistence type="predicted"/>
<dbReference type="EMBL" id="JAVDQI010000003">
    <property type="protein sequence ID" value="MDR6222664.1"/>
    <property type="molecule type" value="Genomic_DNA"/>
</dbReference>
<evidence type="ECO:0000256" key="5">
    <source>
        <dbReference type="ARBA" id="ARBA00023136"/>
    </source>
</evidence>
<keyword evidence="5 6" id="KW-0472">Membrane</keyword>
<keyword evidence="2" id="KW-1003">Cell membrane</keyword>
<evidence type="ECO:0000256" key="4">
    <source>
        <dbReference type="ARBA" id="ARBA00022989"/>
    </source>
</evidence>
<feature type="domain" description="VTT" evidence="7">
    <location>
        <begin position="32"/>
        <end position="155"/>
    </location>
</feature>
<sequence>MIDGQSSIPYLEHVTYAGIFILLAFLGHFIPLPEEVILLTIGYLVSLGFGNIGTVIVVSLIAGYSGDILLYWLSKNGNELFLSLDHNTNEKNIATYENLMQIHGGKTVFVLRLIVGLRFFGPVIAGSANVAWRKFLLYDLLALLIYYPSLIFLGYHFHNNLRNLISEVGILSHIIFFIVVGLFGIAISIYFKRKFKIN</sequence>
<protein>
    <submittedName>
        <fullName evidence="8">Membrane protein DedA with SNARE-associated domain</fullName>
    </submittedName>
</protein>
<evidence type="ECO:0000256" key="3">
    <source>
        <dbReference type="ARBA" id="ARBA00022692"/>
    </source>
</evidence>
<dbReference type="PANTHER" id="PTHR42709:SF6">
    <property type="entry name" value="UNDECAPRENYL PHOSPHATE TRANSPORTER A"/>
    <property type="match status" value="1"/>
</dbReference>
<accession>A0AA90Z7X3</accession>
<evidence type="ECO:0000313" key="9">
    <source>
        <dbReference type="Proteomes" id="UP001185015"/>
    </source>
</evidence>
<feature type="transmembrane region" description="Helical" evidence="6">
    <location>
        <begin position="135"/>
        <end position="158"/>
    </location>
</feature>
<dbReference type="Pfam" id="PF09335">
    <property type="entry name" value="VTT_dom"/>
    <property type="match status" value="1"/>
</dbReference>
<feature type="transmembrane region" description="Helical" evidence="6">
    <location>
        <begin position="37"/>
        <end position="64"/>
    </location>
</feature>
<feature type="transmembrane region" description="Helical" evidence="6">
    <location>
        <begin position="170"/>
        <end position="191"/>
    </location>
</feature>
<comment type="subcellular location">
    <subcellularLocation>
        <location evidence="1">Cell membrane</location>
        <topology evidence="1">Multi-pass membrane protein</topology>
    </subcellularLocation>
</comment>
<feature type="transmembrane region" description="Helical" evidence="6">
    <location>
        <begin position="109"/>
        <end position="128"/>
    </location>
</feature>
<comment type="caution">
    <text evidence="8">The sequence shown here is derived from an EMBL/GenBank/DDBJ whole genome shotgun (WGS) entry which is preliminary data.</text>
</comment>
<reference evidence="8 9" key="1">
    <citation type="submission" date="2023-07" db="EMBL/GenBank/DDBJ databases">
        <title>Genomic Encyclopedia of Type Strains, Phase IV (KMG-IV): sequencing the most valuable type-strain genomes for metagenomic binning, comparative biology and taxonomic classification.</title>
        <authorList>
            <person name="Goeker M."/>
        </authorList>
    </citation>
    <scope>NUCLEOTIDE SEQUENCE [LARGE SCALE GENOMIC DNA]</scope>
    <source>
        <strain evidence="8 9">DSM 17273</strain>
    </source>
</reference>
<organism evidence="8 9">
    <name type="scientific">Methanococcoides alaskense</name>
    <dbReference type="NCBI Taxonomy" id="325778"/>
    <lineage>
        <taxon>Archaea</taxon>
        <taxon>Methanobacteriati</taxon>
        <taxon>Methanobacteriota</taxon>
        <taxon>Stenosarchaea group</taxon>
        <taxon>Methanomicrobia</taxon>
        <taxon>Methanosarcinales</taxon>
        <taxon>Methanosarcinaceae</taxon>
        <taxon>Methanococcoides</taxon>
    </lineage>
</organism>
<keyword evidence="4 6" id="KW-1133">Transmembrane helix</keyword>
<dbReference type="RefSeq" id="WP_309739769.1">
    <property type="nucleotide sequence ID" value="NZ_JAVDQI010000003.1"/>
</dbReference>
<dbReference type="PANTHER" id="PTHR42709">
    <property type="entry name" value="ALKALINE PHOSPHATASE LIKE PROTEIN"/>
    <property type="match status" value="1"/>
</dbReference>
<dbReference type="GO" id="GO:0005886">
    <property type="term" value="C:plasma membrane"/>
    <property type="evidence" value="ECO:0007669"/>
    <property type="project" value="UniProtKB-SubCell"/>
</dbReference>
<evidence type="ECO:0000256" key="6">
    <source>
        <dbReference type="SAM" id="Phobius"/>
    </source>
</evidence>
<dbReference type="InterPro" id="IPR051311">
    <property type="entry name" value="DedA_domain"/>
</dbReference>
<gene>
    <name evidence="8" type="ORF">J2750_001113</name>
</gene>
<evidence type="ECO:0000256" key="1">
    <source>
        <dbReference type="ARBA" id="ARBA00004651"/>
    </source>
</evidence>
<dbReference type="AlphaFoldDB" id="A0AA90Z7X3"/>
<evidence type="ECO:0000313" key="8">
    <source>
        <dbReference type="EMBL" id="MDR6222664.1"/>
    </source>
</evidence>
<evidence type="ECO:0000256" key="2">
    <source>
        <dbReference type="ARBA" id="ARBA00022475"/>
    </source>
</evidence>
<keyword evidence="3 6" id="KW-0812">Transmembrane</keyword>